<dbReference type="PATRIC" id="fig|1183438.3.peg.437"/>
<dbReference type="Pfam" id="PF00512">
    <property type="entry name" value="HisKA"/>
    <property type="match status" value="1"/>
</dbReference>
<dbReference type="InterPro" id="IPR001789">
    <property type="entry name" value="Sig_transdc_resp-reg_receiver"/>
</dbReference>
<dbReference type="SMART" id="SM00387">
    <property type="entry name" value="HATPase_c"/>
    <property type="match status" value="1"/>
</dbReference>
<dbReference type="SUPFAM" id="SSF55874">
    <property type="entry name" value="ATPase domain of HSP90 chaperone/DNA topoisomerase II/histidine kinase"/>
    <property type="match status" value="1"/>
</dbReference>
<sequence>MRVLVIDDNPEDRRLVIRELEREFENPQVVEIANQEALNQAFRSTKAIDLVVTDYQLGWADGLSVLQQIKAMLPACPVIMFTGSGDEETAVAGMKSGLDDYVLKSRGGYRRLMVAMRSVLEKVNLRQQALNLEKQRAEALAQALAAQQEAERASRLKDEFLAVLSHELRTPLNLIVGYAQVALRQSLDPISRQALEVIERNARLQFKLIGDLIDVSRLSVGIVRLERRSLELSGVVESVVDALRSRAEAKGLHLLWSRPLYSCPVWADPDRLTQVVSNLLINAIKFTGAGGRIELTLERSGSTIDLRVSDSGIGISADFLPYVFERFRRAAGTASAADGSLGIGLYVVHDLVTLHGGTVTAHSDGLGQGATFTVRLPLLAVQPEPN</sequence>
<dbReference type="Pfam" id="PF02518">
    <property type="entry name" value="HATPase_c"/>
    <property type="match status" value="1"/>
</dbReference>
<keyword evidence="4" id="KW-0808">Transferase</keyword>
<dbReference type="PANTHER" id="PTHR43547:SF2">
    <property type="entry name" value="HYBRID SIGNAL TRANSDUCTION HISTIDINE KINASE C"/>
    <property type="match status" value="1"/>
</dbReference>
<dbReference type="SMART" id="SM00448">
    <property type="entry name" value="REC"/>
    <property type="match status" value="1"/>
</dbReference>
<dbReference type="InterPro" id="IPR036097">
    <property type="entry name" value="HisK_dim/P_sf"/>
</dbReference>
<dbReference type="eggNOG" id="COG2205">
    <property type="taxonomic scope" value="Bacteria"/>
</dbReference>
<keyword evidence="5 11" id="KW-0418">Kinase</keyword>
<dbReference type="SUPFAM" id="SSF47384">
    <property type="entry name" value="Homodimeric domain of signal transducing histidine kinase"/>
    <property type="match status" value="1"/>
</dbReference>
<gene>
    <name evidence="11" type="ORF">GKIL_0437</name>
</gene>
<dbReference type="InterPro" id="IPR004358">
    <property type="entry name" value="Sig_transdc_His_kin-like_C"/>
</dbReference>
<evidence type="ECO:0000256" key="2">
    <source>
        <dbReference type="ARBA" id="ARBA00012438"/>
    </source>
</evidence>
<evidence type="ECO:0000313" key="11">
    <source>
        <dbReference type="EMBL" id="AGY56683.1"/>
    </source>
</evidence>
<dbReference type="eggNOG" id="COG2204">
    <property type="taxonomic scope" value="Bacteria"/>
</dbReference>
<dbReference type="STRING" id="1183438.GKIL_0437"/>
<name>U5QCV8_GLOK1</name>
<evidence type="ECO:0000313" key="12">
    <source>
        <dbReference type="Proteomes" id="UP000017396"/>
    </source>
</evidence>
<dbReference type="Pfam" id="PF00072">
    <property type="entry name" value="Response_reg"/>
    <property type="match status" value="1"/>
</dbReference>
<dbReference type="FunFam" id="3.30.565.10:FF:000006">
    <property type="entry name" value="Sensor histidine kinase WalK"/>
    <property type="match status" value="1"/>
</dbReference>
<dbReference type="AlphaFoldDB" id="U5QCV8"/>
<dbReference type="CDD" id="cd00156">
    <property type="entry name" value="REC"/>
    <property type="match status" value="1"/>
</dbReference>
<keyword evidence="8" id="KW-0175">Coiled coil</keyword>
<evidence type="ECO:0000256" key="8">
    <source>
        <dbReference type="SAM" id="Coils"/>
    </source>
</evidence>
<dbReference type="KEGG" id="glj:GKIL_0437"/>
<dbReference type="InterPro" id="IPR003661">
    <property type="entry name" value="HisK_dim/P_dom"/>
</dbReference>
<dbReference type="InterPro" id="IPR003594">
    <property type="entry name" value="HATPase_dom"/>
</dbReference>
<feature type="coiled-coil region" evidence="8">
    <location>
        <begin position="120"/>
        <end position="156"/>
    </location>
</feature>
<accession>U5QCV8</accession>
<dbReference type="PRINTS" id="PR00344">
    <property type="entry name" value="BCTRLSENSOR"/>
</dbReference>
<dbReference type="PROSITE" id="PS50110">
    <property type="entry name" value="RESPONSE_REGULATORY"/>
    <property type="match status" value="1"/>
</dbReference>
<dbReference type="Gene3D" id="3.40.50.2300">
    <property type="match status" value="1"/>
</dbReference>
<feature type="domain" description="Response regulatory" evidence="10">
    <location>
        <begin position="2"/>
        <end position="119"/>
    </location>
</feature>
<evidence type="ECO:0000256" key="6">
    <source>
        <dbReference type="ARBA" id="ARBA00023012"/>
    </source>
</evidence>
<dbReference type="InterPro" id="IPR036890">
    <property type="entry name" value="HATPase_C_sf"/>
</dbReference>
<keyword evidence="6" id="KW-0902">Two-component regulatory system</keyword>
<dbReference type="InterPro" id="IPR005467">
    <property type="entry name" value="His_kinase_dom"/>
</dbReference>
<reference evidence="11 12" key="1">
    <citation type="journal article" date="2013" name="PLoS ONE">
        <title>Cultivation and Complete Genome Sequencing of Gloeobacter kilaueensis sp. nov., from a Lava Cave in Kilauea Caldera, Hawai'i.</title>
        <authorList>
            <person name="Saw J.H."/>
            <person name="Schatz M."/>
            <person name="Brown M.V."/>
            <person name="Kunkel D.D."/>
            <person name="Foster J.S."/>
            <person name="Shick H."/>
            <person name="Christensen S."/>
            <person name="Hou S."/>
            <person name="Wan X."/>
            <person name="Donachie S.P."/>
        </authorList>
    </citation>
    <scope>NUCLEOTIDE SEQUENCE [LARGE SCALE GENOMIC DNA]</scope>
    <source>
        <strain evidence="12">JS</strain>
    </source>
</reference>
<dbReference type="SMART" id="SM00388">
    <property type="entry name" value="HisKA"/>
    <property type="match status" value="1"/>
</dbReference>
<dbReference type="HOGENOM" id="CLU_000445_114_72_3"/>
<keyword evidence="3 7" id="KW-0597">Phosphoprotein</keyword>
<organism evidence="11 12">
    <name type="scientific">Gloeobacter kilaueensis (strain ATCC BAA-2537 / CCAP 1431/1 / ULC 316 / JS1)</name>
    <dbReference type="NCBI Taxonomy" id="1183438"/>
    <lineage>
        <taxon>Bacteria</taxon>
        <taxon>Bacillati</taxon>
        <taxon>Cyanobacteriota</taxon>
        <taxon>Cyanophyceae</taxon>
        <taxon>Gloeobacterales</taxon>
        <taxon>Gloeobacteraceae</taxon>
        <taxon>Gloeobacter</taxon>
    </lineage>
</organism>
<dbReference type="Proteomes" id="UP000017396">
    <property type="component" value="Chromosome"/>
</dbReference>
<dbReference type="PROSITE" id="PS50109">
    <property type="entry name" value="HIS_KIN"/>
    <property type="match status" value="1"/>
</dbReference>
<dbReference type="RefSeq" id="WP_023171706.1">
    <property type="nucleotide sequence ID" value="NC_022600.1"/>
</dbReference>
<dbReference type="CDD" id="cd00082">
    <property type="entry name" value="HisKA"/>
    <property type="match status" value="1"/>
</dbReference>
<keyword evidence="12" id="KW-1185">Reference proteome</keyword>
<dbReference type="EMBL" id="CP003587">
    <property type="protein sequence ID" value="AGY56683.1"/>
    <property type="molecule type" value="Genomic_DNA"/>
</dbReference>
<dbReference type="GO" id="GO:0000155">
    <property type="term" value="F:phosphorelay sensor kinase activity"/>
    <property type="evidence" value="ECO:0007669"/>
    <property type="project" value="InterPro"/>
</dbReference>
<dbReference type="OrthoDB" id="219325at2"/>
<dbReference type="Gene3D" id="1.10.287.130">
    <property type="match status" value="1"/>
</dbReference>
<evidence type="ECO:0000256" key="1">
    <source>
        <dbReference type="ARBA" id="ARBA00000085"/>
    </source>
</evidence>
<dbReference type="InterPro" id="IPR011006">
    <property type="entry name" value="CheY-like_superfamily"/>
</dbReference>
<dbReference type="EC" id="2.7.13.3" evidence="2"/>
<feature type="modified residue" description="4-aspartylphosphate" evidence="7">
    <location>
        <position position="54"/>
    </location>
</feature>
<comment type="catalytic activity">
    <reaction evidence="1">
        <text>ATP + protein L-histidine = ADP + protein N-phospho-L-histidine.</text>
        <dbReference type="EC" id="2.7.13.3"/>
    </reaction>
</comment>
<evidence type="ECO:0000256" key="5">
    <source>
        <dbReference type="ARBA" id="ARBA00022777"/>
    </source>
</evidence>
<dbReference type="SUPFAM" id="SSF52172">
    <property type="entry name" value="CheY-like"/>
    <property type="match status" value="1"/>
</dbReference>
<feature type="domain" description="Histidine kinase" evidence="9">
    <location>
        <begin position="163"/>
        <end position="380"/>
    </location>
</feature>
<evidence type="ECO:0000256" key="7">
    <source>
        <dbReference type="PROSITE-ProRule" id="PRU00169"/>
    </source>
</evidence>
<dbReference type="Gene3D" id="3.30.565.10">
    <property type="entry name" value="Histidine kinase-like ATPase, C-terminal domain"/>
    <property type="match status" value="1"/>
</dbReference>
<proteinExistence type="predicted"/>
<protein>
    <recommendedName>
        <fullName evidence="2">histidine kinase</fullName>
        <ecNumber evidence="2">2.7.13.3</ecNumber>
    </recommendedName>
</protein>
<evidence type="ECO:0000259" key="9">
    <source>
        <dbReference type="PROSITE" id="PS50109"/>
    </source>
</evidence>
<dbReference type="PANTHER" id="PTHR43547">
    <property type="entry name" value="TWO-COMPONENT HISTIDINE KINASE"/>
    <property type="match status" value="1"/>
</dbReference>
<evidence type="ECO:0000256" key="3">
    <source>
        <dbReference type="ARBA" id="ARBA00022553"/>
    </source>
</evidence>
<evidence type="ECO:0000259" key="10">
    <source>
        <dbReference type="PROSITE" id="PS50110"/>
    </source>
</evidence>
<evidence type="ECO:0000256" key="4">
    <source>
        <dbReference type="ARBA" id="ARBA00022679"/>
    </source>
</evidence>